<keyword evidence="3" id="KW-1185">Reference proteome</keyword>
<dbReference type="Proteomes" id="UP000094329">
    <property type="component" value="Unassembled WGS sequence"/>
</dbReference>
<dbReference type="EMBL" id="MDTU01000006">
    <property type="protein sequence ID" value="ODN41160.1"/>
    <property type="molecule type" value="Genomic_DNA"/>
</dbReference>
<dbReference type="CDD" id="cd19958">
    <property type="entry name" value="pyocin_knob"/>
    <property type="match status" value="2"/>
</dbReference>
<proteinExistence type="predicted"/>
<dbReference type="InterPro" id="IPR022225">
    <property type="entry name" value="Phage_tail_fibre_N"/>
</dbReference>
<gene>
    <name evidence="2" type="ORF">BGC07_17965</name>
</gene>
<evidence type="ECO:0000259" key="1">
    <source>
        <dbReference type="Pfam" id="PF12571"/>
    </source>
</evidence>
<name>A0ABX2ZY84_9GAMM</name>
<reference evidence="2 3" key="1">
    <citation type="submission" date="2016-08" db="EMBL/GenBank/DDBJ databases">
        <title>Draft genome sequence of Candidatus Piscirickettsia litoralis, from seawater.</title>
        <authorList>
            <person name="Wan X."/>
            <person name="Lee A.J."/>
            <person name="Hou S."/>
            <person name="Donachie S.P."/>
        </authorList>
    </citation>
    <scope>NUCLEOTIDE SEQUENCE [LARGE SCALE GENOMIC DNA]</scope>
    <source>
        <strain evidence="2 3">Y2</strain>
    </source>
</reference>
<accession>A0ABX2ZY84</accession>
<sequence length="702" mass="77159">MIIKPILTDVGREALANAKSKGTNLVISHLAVGSGIWQADKTATALKHQIKRINETGYQDLDAAQVRVEFIDDTTDAYVAYEIGLITEDGILFAVYSSNDQNKPVLQKASATPLLQYYNLGFSNTDNIDFVQGQINLPQATEVVKGVAYTATDADMVTGSNDSKIVTPNKLSNNILPIQGLKFPDGYIQKTVSYNLTNPNGTAKNLAPDFDLNDLFTSGIYCGVPKNNPIGDTNPGGEWFNFLVMGNGKDSASQFAIPWSNLGRGVCVRTTQKGKEGWSSWAKLNTQDKIYNSTGCKIDFANNVLNFYYNNKRIAWVGDGDIHLASPDNAITFGDGSSQKTASWRMVAPSGRCLNAANSDANTFNNQAGVYAGTGNGWKNTPKSLGFLIVYPYADNDGCYQEFVSFEDITKTGYRKYSRILARDGKTWSEWQRIDSLLVDANQFCFNTNDWNGHTQTKFHYSWECKNSPSNRVFYNGFTCFVDDNAHKKTFQLIQDDQGRVYSRAQYINSDQTPSEEPYSLWIRNDNTPDAIRSNTLNRTQNADGSLQVDIKVATQAEVNAGNADTFVTAKNLHGSLVGQFQKVLDIENGQPDQDYDIEFTAQSGNLGNCLIMAQASATKGANGTRGAMVQIIDPSGVVRVEHYSYSMEYEQRGSAGHGSATYSVFLGKHTTQTGWKARFTAPPGAARGVSNRKLSVTMVPF</sequence>
<evidence type="ECO:0000313" key="2">
    <source>
        <dbReference type="EMBL" id="ODN41160.1"/>
    </source>
</evidence>
<dbReference type="Pfam" id="PF12571">
    <property type="entry name" value="Phage_tail_fib"/>
    <property type="match status" value="1"/>
</dbReference>
<dbReference type="RefSeq" id="WP_069314433.1">
    <property type="nucleotide sequence ID" value="NZ_MDTU01000006.1"/>
</dbReference>
<protein>
    <recommendedName>
        <fullName evidence="1">Phage tail fibre protein N-terminal domain-containing protein</fullName>
    </recommendedName>
</protein>
<feature type="domain" description="Phage tail fibre protein N-terminal" evidence="1">
    <location>
        <begin position="6"/>
        <end position="129"/>
    </location>
</feature>
<organism evidence="2 3">
    <name type="scientific">Piscirickettsia litoralis</name>
    <dbReference type="NCBI Taxonomy" id="1891921"/>
    <lineage>
        <taxon>Bacteria</taxon>
        <taxon>Pseudomonadati</taxon>
        <taxon>Pseudomonadota</taxon>
        <taxon>Gammaproteobacteria</taxon>
        <taxon>Thiotrichales</taxon>
        <taxon>Piscirickettsiaceae</taxon>
        <taxon>Piscirickettsia</taxon>
    </lineage>
</organism>
<evidence type="ECO:0000313" key="3">
    <source>
        <dbReference type="Proteomes" id="UP000094329"/>
    </source>
</evidence>
<comment type="caution">
    <text evidence="2">The sequence shown here is derived from an EMBL/GenBank/DDBJ whole genome shotgun (WGS) entry which is preliminary data.</text>
</comment>